<organism evidence="1">
    <name type="scientific">viral metagenome</name>
    <dbReference type="NCBI Taxonomy" id="1070528"/>
    <lineage>
        <taxon>unclassified sequences</taxon>
        <taxon>metagenomes</taxon>
        <taxon>organismal metagenomes</taxon>
    </lineage>
</organism>
<dbReference type="AlphaFoldDB" id="A0A6C0I4X8"/>
<dbReference type="EMBL" id="MN740108">
    <property type="protein sequence ID" value="QHT88061.1"/>
    <property type="molecule type" value="Genomic_DNA"/>
</dbReference>
<accession>A0A6C0I4X8</accession>
<proteinExistence type="predicted"/>
<evidence type="ECO:0000313" key="1">
    <source>
        <dbReference type="EMBL" id="QHT88061.1"/>
    </source>
</evidence>
<reference evidence="1" key="1">
    <citation type="journal article" date="2020" name="Nature">
        <title>Giant virus diversity and host interactions through global metagenomics.</title>
        <authorList>
            <person name="Schulz F."/>
            <person name="Roux S."/>
            <person name="Paez-Espino D."/>
            <person name="Jungbluth S."/>
            <person name="Walsh D.A."/>
            <person name="Denef V.J."/>
            <person name="McMahon K.D."/>
            <person name="Konstantinidis K.T."/>
            <person name="Eloe-Fadrosh E.A."/>
            <person name="Kyrpides N.C."/>
            <person name="Woyke T."/>
        </authorList>
    </citation>
    <scope>NUCLEOTIDE SEQUENCE</scope>
    <source>
        <strain evidence="1">GVMAG-M-3300023184-24</strain>
    </source>
</reference>
<name>A0A6C0I4X8_9ZZZZ</name>
<protein>
    <submittedName>
        <fullName evidence="1">Uncharacterized protein</fullName>
    </submittedName>
</protein>
<sequence>MPKTYYYCELCDYMCDTHYFHLTHGGSKDHVRKCNNYKLNLIKDEYTLGVFRKVLLDETCIDYKNDDELCDAIIMYLTNYKITSEQIDKLRDKNKQFEMSLLKDNSNKDQL</sequence>